<accession>A0A812WIS3</accession>
<name>A0A812WIS3_SYMPI</name>
<dbReference type="PROSITE" id="PS50206">
    <property type="entry name" value="RHODANESE_3"/>
    <property type="match status" value="1"/>
</dbReference>
<reference evidence="2" key="1">
    <citation type="submission" date="2021-02" db="EMBL/GenBank/DDBJ databases">
        <authorList>
            <person name="Dougan E. K."/>
            <person name="Rhodes N."/>
            <person name="Thang M."/>
            <person name="Chan C."/>
        </authorList>
    </citation>
    <scope>NUCLEOTIDE SEQUENCE</scope>
</reference>
<feature type="non-terminal residue" evidence="2">
    <location>
        <position position="164"/>
    </location>
</feature>
<evidence type="ECO:0000313" key="2">
    <source>
        <dbReference type="EMBL" id="CAE7679175.1"/>
    </source>
</evidence>
<protein>
    <submittedName>
        <fullName evidence="2">ACR2.2 protein</fullName>
    </submittedName>
</protein>
<feature type="domain" description="Rhodanese" evidence="1">
    <location>
        <begin position="35"/>
        <end position="131"/>
    </location>
</feature>
<evidence type="ECO:0000259" key="1">
    <source>
        <dbReference type="PROSITE" id="PS50206"/>
    </source>
</evidence>
<dbReference type="PANTHER" id="PTHR10828">
    <property type="entry name" value="M-PHASE INDUCER PHOSPHATASE DUAL SPECIFICITY PHOSPHATASE CDC25"/>
    <property type="match status" value="1"/>
</dbReference>
<dbReference type="AlphaFoldDB" id="A0A812WIS3"/>
<dbReference type="InterPro" id="IPR001763">
    <property type="entry name" value="Rhodanese-like_dom"/>
</dbReference>
<dbReference type="Gene3D" id="3.40.250.10">
    <property type="entry name" value="Rhodanese-like domain"/>
    <property type="match status" value="1"/>
</dbReference>
<gene>
    <name evidence="2" type="primary">ACR2.2</name>
    <name evidence="2" type="ORF">SPIL2461_LOCUS18878</name>
</gene>
<dbReference type="EMBL" id="CAJNIZ010044132">
    <property type="protein sequence ID" value="CAE7679175.1"/>
    <property type="molecule type" value="Genomic_DNA"/>
</dbReference>
<organism evidence="2 3">
    <name type="scientific">Symbiodinium pilosum</name>
    <name type="common">Dinoflagellate</name>
    <dbReference type="NCBI Taxonomy" id="2952"/>
    <lineage>
        <taxon>Eukaryota</taxon>
        <taxon>Sar</taxon>
        <taxon>Alveolata</taxon>
        <taxon>Dinophyceae</taxon>
        <taxon>Suessiales</taxon>
        <taxon>Symbiodiniaceae</taxon>
        <taxon>Symbiodinium</taxon>
    </lineage>
</organism>
<dbReference type="GO" id="GO:0005737">
    <property type="term" value="C:cytoplasm"/>
    <property type="evidence" value="ECO:0007669"/>
    <property type="project" value="TreeGrafter"/>
</dbReference>
<dbReference type="SMART" id="SM00450">
    <property type="entry name" value="RHOD"/>
    <property type="match status" value="1"/>
</dbReference>
<dbReference type="OrthoDB" id="426400at2759"/>
<dbReference type="GO" id="GO:0004725">
    <property type="term" value="F:protein tyrosine phosphatase activity"/>
    <property type="evidence" value="ECO:0007669"/>
    <property type="project" value="TreeGrafter"/>
</dbReference>
<comment type="caution">
    <text evidence="2">The sequence shown here is derived from an EMBL/GenBank/DDBJ whole genome shotgun (WGS) entry which is preliminary data.</text>
</comment>
<dbReference type="PANTHER" id="PTHR10828:SF38">
    <property type="entry name" value="ARSENICAL-RESISTANCE PROTEIN 2-RELATED"/>
    <property type="match status" value="1"/>
</dbReference>
<proteinExistence type="predicted"/>
<evidence type="ECO:0000313" key="3">
    <source>
        <dbReference type="Proteomes" id="UP000649617"/>
    </source>
</evidence>
<dbReference type="InterPro" id="IPR036873">
    <property type="entry name" value="Rhodanese-like_dom_sf"/>
</dbReference>
<dbReference type="SUPFAM" id="SSF52821">
    <property type="entry name" value="Rhodanese/Cell cycle control phosphatase"/>
    <property type="match status" value="1"/>
</dbReference>
<dbReference type="Proteomes" id="UP000649617">
    <property type="component" value="Unassembled WGS sequence"/>
</dbReference>
<dbReference type="GO" id="GO:0005634">
    <property type="term" value="C:nucleus"/>
    <property type="evidence" value="ECO:0007669"/>
    <property type="project" value="TreeGrafter"/>
</dbReference>
<sequence>PVAAQHIRGNDLPGTVALDQGVELLDPVQVFNLMQTKQCILIDVRDKDRDVGVIEGAAHEPTSFERPLFVRVPELVKKYSGKPLIIFHCQYSCHRARQSANWYCKQADLKQRVAVLDGGFRGWQKLNLPVRCPTLSGTGSDQTYACFMAAEFLCKKPVNSQKQA</sequence>
<dbReference type="Pfam" id="PF00581">
    <property type="entry name" value="Rhodanese"/>
    <property type="match status" value="1"/>
</dbReference>
<keyword evidence="3" id="KW-1185">Reference proteome</keyword>